<protein>
    <submittedName>
        <fullName evidence="3">Uncharacterized protein LOC128198804 isoform X1</fullName>
    </submittedName>
</protein>
<dbReference type="Pfam" id="PF18701">
    <property type="entry name" value="DUF5641"/>
    <property type="match status" value="1"/>
</dbReference>
<dbReference type="SUPFAM" id="SSF53098">
    <property type="entry name" value="Ribonuclease H-like"/>
    <property type="match status" value="1"/>
</dbReference>
<keyword evidence="2" id="KW-1185">Reference proteome</keyword>
<dbReference type="Gene3D" id="3.30.420.10">
    <property type="entry name" value="Ribonuclease H-like superfamily/Ribonuclease H"/>
    <property type="match status" value="1"/>
</dbReference>
<gene>
    <name evidence="3" type="primary">LOC128198804</name>
</gene>
<evidence type="ECO:0000313" key="3">
    <source>
        <dbReference type="RefSeq" id="XP_052741838.1"/>
    </source>
</evidence>
<organism evidence="2 3">
    <name type="scientific">Bicyclus anynana</name>
    <name type="common">Squinting bush brown butterfly</name>
    <dbReference type="NCBI Taxonomy" id="110368"/>
    <lineage>
        <taxon>Eukaryota</taxon>
        <taxon>Metazoa</taxon>
        <taxon>Ecdysozoa</taxon>
        <taxon>Arthropoda</taxon>
        <taxon>Hexapoda</taxon>
        <taxon>Insecta</taxon>
        <taxon>Pterygota</taxon>
        <taxon>Neoptera</taxon>
        <taxon>Endopterygota</taxon>
        <taxon>Lepidoptera</taxon>
        <taxon>Glossata</taxon>
        <taxon>Ditrysia</taxon>
        <taxon>Papilionoidea</taxon>
        <taxon>Nymphalidae</taxon>
        <taxon>Satyrinae</taxon>
        <taxon>Satyrini</taxon>
        <taxon>Mycalesina</taxon>
        <taxon>Bicyclus</taxon>
    </lineage>
</organism>
<dbReference type="InterPro" id="IPR001584">
    <property type="entry name" value="Integrase_cat-core"/>
</dbReference>
<feature type="domain" description="Integrase catalytic" evidence="1">
    <location>
        <begin position="51"/>
        <end position="204"/>
    </location>
</feature>
<dbReference type="PANTHER" id="PTHR47331">
    <property type="entry name" value="PHD-TYPE DOMAIN-CONTAINING PROTEIN"/>
    <property type="match status" value="1"/>
</dbReference>
<accession>A0ABM3LRY6</accession>
<dbReference type="InterPro" id="IPR036397">
    <property type="entry name" value="RNaseH_sf"/>
</dbReference>
<sequence>MCDAKIKDLVKKRGSIKSRLTQFSTFLSLLNSGEHLSDIQIKELECRFRKIEQLYVKAVHLELVTDLTKEAYLACLNRFTSRRGKPETIYSDNASTFIGASNELAQFLKSSVDYVQAQLVEQGINFKYIPAYSPHFGGIWEAAVKSVKHHLRRVLSLTHFDYEEMATCLAQIEAVLNSRPLTPLSTDPSDLSYLSPSHFLIGRPLLATARANLLDKEVNRLQRYQRVEKLRQHFWQRYSLEYVSLLQTKGKWRQSMDKLKIGAIVLVKDRTQPPLLWLMGRVTNIIYGGDSIGRVAQLNTKKGIITRAFNNICPLPLDDISPGGSML</sequence>
<dbReference type="RefSeq" id="XP_052741838.1">
    <property type="nucleotide sequence ID" value="XM_052885878.1"/>
</dbReference>
<proteinExistence type="predicted"/>
<dbReference type="InterPro" id="IPR040676">
    <property type="entry name" value="DUF5641"/>
</dbReference>
<dbReference type="Proteomes" id="UP001652582">
    <property type="component" value="Chromosome 15"/>
</dbReference>
<dbReference type="GeneID" id="128198804"/>
<evidence type="ECO:0000313" key="2">
    <source>
        <dbReference type="Proteomes" id="UP001652582"/>
    </source>
</evidence>
<dbReference type="InterPro" id="IPR012337">
    <property type="entry name" value="RNaseH-like_sf"/>
</dbReference>
<evidence type="ECO:0000259" key="1">
    <source>
        <dbReference type="PROSITE" id="PS50994"/>
    </source>
</evidence>
<name>A0ABM3LRY6_BICAN</name>
<dbReference type="PROSITE" id="PS50994">
    <property type="entry name" value="INTEGRASE"/>
    <property type="match status" value="1"/>
</dbReference>
<reference evidence="3" key="1">
    <citation type="submission" date="2025-08" db="UniProtKB">
        <authorList>
            <consortium name="RefSeq"/>
        </authorList>
    </citation>
    <scope>IDENTIFICATION</scope>
</reference>